<dbReference type="InterPro" id="IPR011991">
    <property type="entry name" value="ArsR-like_HTH"/>
</dbReference>
<dbReference type="RefSeq" id="WP_146324314.1">
    <property type="nucleotide sequence ID" value="NZ_BAABLR010000072.1"/>
</dbReference>
<dbReference type="PANTHER" id="PTHR33154:SF18">
    <property type="entry name" value="ARSENICAL RESISTANCE OPERON REPRESSOR"/>
    <property type="match status" value="1"/>
</dbReference>
<evidence type="ECO:0000256" key="1">
    <source>
        <dbReference type="ARBA" id="ARBA00023015"/>
    </source>
</evidence>
<organism evidence="5 6">
    <name type="scientific">Corynebacterium canis</name>
    <dbReference type="NCBI Taxonomy" id="679663"/>
    <lineage>
        <taxon>Bacteria</taxon>
        <taxon>Bacillati</taxon>
        <taxon>Actinomycetota</taxon>
        <taxon>Actinomycetes</taxon>
        <taxon>Mycobacteriales</taxon>
        <taxon>Corynebacteriaceae</taxon>
        <taxon>Corynebacterium</taxon>
    </lineage>
</organism>
<dbReference type="PANTHER" id="PTHR33154">
    <property type="entry name" value="TRANSCRIPTIONAL REGULATOR, ARSR FAMILY"/>
    <property type="match status" value="1"/>
</dbReference>
<reference evidence="5 6" key="1">
    <citation type="submission" date="2019-08" db="EMBL/GenBank/DDBJ databases">
        <authorList>
            <person name="Lei W."/>
        </authorList>
    </citation>
    <scope>NUCLEOTIDE SEQUENCE [LARGE SCALE GENOMIC DNA]</scope>
    <source>
        <strain evidence="5 6">CCUG 58627</strain>
    </source>
</reference>
<dbReference type="SUPFAM" id="SSF46785">
    <property type="entry name" value="Winged helix' DNA-binding domain"/>
    <property type="match status" value="1"/>
</dbReference>
<evidence type="ECO:0000256" key="2">
    <source>
        <dbReference type="ARBA" id="ARBA00023125"/>
    </source>
</evidence>
<keyword evidence="1" id="KW-0805">Transcription regulation</keyword>
<dbReference type="CDD" id="cd00090">
    <property type="entry name" value="HTH_ARSR"/>
    <property type="match status" value="1"/>
</dbReference>
<name>A0A5C5UJR6_9CORY</name>
<dbReference type="InterPro" id="IPR001845">
    <property type="entry name" value="HTH_ArsR_DNA-bd_dom"/>
</dbReference>
<dbReference type="GO" id="GO:0003677">
    <property type="term" value="F:DNA binding"/>
    <property type="evidence" value="ECO:0007669"/>
    <property type="project" value="UniProtKB-KW"/>
</dbReference>
<dbReference type="InterPro" id="IPR051081">
    <property type="entry name" value="HTH_MetalResp_TranReg"/>
</dbReference>
<dbReference type="InterPro" id="IPR036388">
    <property type="entry name" value="WH-like_DNA-bd_sf"/>
</dbReference>
<proteinExistence type="predicted"/>
<gene>
    <name evidence="5" type="ORF">FRX94_06470</name>
</gene>
<evidence type="ECO:0000259" key="4">
    <source>
        <dbReference type="PROSITE" id="PS50987"/>
    </source>
</evidence>
<dbReference type="OrthoDB" id="9798835at2"/>
<protein>
    <submittedName>
        <fullName evidence="5">Winged helix-turn-helix transcriptional regulator</fullName>
    </submittedName>
</protein>
<keyword evidence="2" id="KW-0238">DNA-binding</keyword>
<dbReference type="Proteomes" id="UP000320791">
    <property type="component" value="Unassembled WGS sequence"/>
</dbReference>
<dbReference type="NCBIfam" id="NF033788">
    <property type="entry name" value="HTH_metalloreg"/>
    <property type="match status" value="1"/>
</dbReference>
<dbReference type="GO" id="GO:0003700">
    <property type="term" value="F:DNA-binding transcription factor activity"/>
    <property type="evidence" value="ECO:0007669"/>
    <property type="project" value="InterPro"/>
</dbReference>
<feature type="domain" description="HTH arsR-type" evidence="4">
    <location>
        <begin position="7"/>
        <end position="97"/>
    </location>
</feature>
<dbReference type="SMART" id="SM00418">
    <property type="entry name" value="HTH_ARSR"/>
    <property type="match status" value="1"/>
</dbReference>
<keyword evidence="6" id="KW-1185">Reference proteome</keyword>
<comment type="caution">
    <text evidence="5">The sequence shown here is derived from an EMBL/GenBank/DDBJ whole genome shotgun (WGS) entry which is preliminary data.</text>
</comment>
<dbReference type="InterPro" id="IPR036390">
    <property type="entry name" value="WH_DNA-bd_sf"/>
</dbReference>
<dbReference type="Gene3D" id="1.10.10.10">
    <property type="entry name" value="Winged helix-like DNA-binding domain superfamily/Winged helix DNA-binding domain"/>
    <property type="match status" value="1"/>
</dbReference>
<evidence type="ECO:0000313" key="5">
    <source>
        <dbReference type="EMBL" id="TWT25605.1"/>
    </source>
</evidence>
<dbReference type="AlphaFoldDB" id="A0A5C5UJR6"/>
<evidence type="ECO:0000256" key="3">
    <source>
        <dbReference type="ARBA" id="ARBA00023163"/>
    </source>
</evidence>
<dbReference type="PRINTS" id="PR00778">
    <property type="entry name" value="HTHARSR"/>
</dbReference>
<keyword evidence="3" id="KW-0804">Transcription</keyword>
<dbReference type="EMBL" id="VOHM01000011">
    <property type="protein sequence ID" value="TWT25605.1"/>
    <property type="molecule type" value="Genomic_DNA"/>
</dbReference>
<accession>A0A5C5UJR6</accession>
<sequence>MTLNASISHDLNNRASLLFKALSDPTRLRLLYLVADGGDICSCDLSEALQVSAPTVTHHMKKLSAAGLVQRQQRGKWAHYKIIPETFYRVDSLIREM</sequence>
<dbReference type="PROSITE" id="PS50987">
    <property type="entry name" value="HTH_ARSR_2"/>
    <property type="match status" value="1"/>
</dbReference>
<dbReference type="Pfam" id="PF01022">
    <property type="entry name" value="HTH_5"/>
    <property type="match status" value="1"/>
</dbReference>
<evidence type="ECO:0000313" key="6">
    <source>
        <dbReference type="Proteomes" id="UP000320791"/>
    </source>
</evidence>